<keyword evidence="3" id="KW-1185">Reference proteome</keyword>
<feature type="transmembrane region" description="Helical" evidence="1">
    <location>
        <begin position="68"/>
        <end position="87"/>
    </location>
</feature>
<proteinExistence type="predicted"/>
<evidence type="ECO:0000313" key="3">
    <source>
        <dbReference type="Proteomes" id="UP000075374"/>
    </source>
</evidence>
<comment type="caution">
    <text evidence="2">The sequence shown here is derived from an EMBL/GenBank/DDBJ whole genome shotgun (WGS) entry which is preliminary data.</text>
</comment>
<gene>
    <name evidence="2" type="ORF">CLCOL_04230</name>
</gene>
<keyword evidence="1" id="KW-1133">Transmembrane helix</keyword>
<dbReference type="EMBL" id="LTBB01000002">
    <property type="protein sequence ID" value="KYH29785.1"/>
    <property type="molecule type" value="Genomic_DNA"/>
</dbReference>
<dbReference type="InterPro" id="IPR003425">
    <property type="entry name" value="CCB3/YggT"/>
</dbReference>
<dbReference type="AlphaFoldDB" id="A0A151AQ95"/>
<accession>A0A151AQ95</accession>
<dbReference type="Proteomes" id="UP000075374">
    <property type="component" value="Unassembled WGS sequence"/>
</dbReference>
<sequence length="88" mass="10160">MILLQKAFSLLFSIIELLIMIDVILSWIYIKDNSFTRLIHIFTEPFLSPGRKIQDRLMPGLPVDLSPIMGLFILWIIESIVNTLLGIF</sequence>
<dbReference type="STRING" id="1121305.CLCOL_04230"/>
<dbReference type="Pfam" id="PF02325">
    <property type="entry name" value="CCB3_YggT"/>
    <property type="match status" value="1"/>
</dbReference>
<dbReference type="GO" id="GO:0016020">
    <property type="term" value="C:membrane"/>
    <property type="evidence" value="ECO:0007669"/>
    <property type="project" value="InterPro"/>
</dbReference>
<protein>
    <submittedName>
        <fullName evidence="2">YGGT family protein</fullName>
    </submittedName>
</protein>
<organism evidence="2 3">
    <name type="scientific">Clostridium colicanis DSM 13634</name>
    <dbReference type="NCBI Taxonomy" id="1121305"/>
    <lineage>
        <taxon>Bacteria</taxon>
        <taxon>Bacillati</taxon>
        <taxon>Bacillota</taxon>
        <taxon>Clostridia</taxon>
        <taxon>Eubacteriales</taxon>
        <taxon>Clostridiaceae</taxon>
        <taxon>Clostridium</taxon>
    </lineage>
</organism>
<reference evidence="2 3" key="1">
    <citation type="submission" date="2016-02" db="EMBL/GenBank/DDBJ databases">
        <title>Genome sequence of Clostridium colicanis DSM 13634.</title>
        <authorList>
            <person name="Poehlein A."/>
            <person name="Daniel R."/>
        </authorList>
    </citation>
    <scope>NUCLEOTIDE SEQUENCE [LARGE SCALE GENOMIC DNA]</scope>
    <source>
        <strain evidence="2 3">DSM 13634</strain>
    </source>
</reference>
<keyword evidence="1" id="KW-0472">Membrane</keyword>
<evidence type="ECO:0000256" key="1">
    <source>
        <dbReference type="SAM" id="Phobius"/>
    </source>
</evidence>
<dbReference type="PATRIC" id="fig|1121305.3.peg.425"/>
<feature type="transmembrane region" description="Helical" evidence="1">
    <location>
        <begin position="7"/>
        <end position="30"/>
    </location>
</feature>
<name>A0A151AQ95_9CLOT</name>
<keyword evidence="1" id="KW-0812">Transmembrane</keyword>
<evidence type="ECO:0000313" key="2">
    <source>
        <dbReference type="EMBL" id="KYH29785.1"/>
    </source>
</evidence>
<dbReference type="RefSeq" id="WP_061857357.1">
    <property type="nucleotide sequence ID" value="NZ_LTBB01000002.1"/>
</dbReference>